<dbReference type="RefSeq" id="WP_249511083.1">
    <property type="nucleotide sequence ID" value="NZ_CP093362.1"/>
</dbReference>
<dbReference type="Gene3D" id="2.170.120.40">
    <property type="entry name" value="YbbR-like domain"/>
    <property type="match status" value="2"/>
</dbReference>
<dbReference type="Proteomes" id="UP000831859">
    <property type="component" value="Chromosome"/>
</dbReference>
<proteinExistence type="predicted"/>
<dbReference type="PANTHER" id="PTHR37804">
    <property type="entry name" value="CDAA REGULATORY PROTEIN CDAR"/>
    <property type="match status" value="1"/>
</dbReference>
<evidence type="ECO:0000313" key="1">
    <source>
        <dbReference type="EMBL" id="UQS85104.1"/>
    </source>
</evidence>
<dbReference type="InterPro" id="IPR053154">
    <property type="entry name" value="c-di-AMP_regulator"/>
</dbReference>
<name>A0ABY4PI03_9LACO</name>
<dbReference type="InterPro" id="IPR012505">
    <property type="entry name" value="YbbR"/>
</dbReference>
<evidence type="ECO:0000313" key="2">
    <source>
        <dbReference type="Proteomes" id="UP000831859"/>
    </source>
</evidence>
<dbReference type="PANTHER" id="PTHR37804:SF1">
    <property type="entry name" value="CDAA REGULATORY PROTEIN CDAR"/>
    <property type="match status" value="1"/>
</dbReference>
<gene>
    <name evidence="1" type="ORF">MOO46_00420</name>
</gene>
<accession>A0ABY4PI03</accession>
<dbReference type="Pfam" id="PF07949">
    <property type="entry name" value="YbbR"/>
    <property type="match status" value="3"/>
</dbReference>
<organism evidence="1 2">
    <name type="scientific">Apilactobacillus apisilvae</name>
    <dbReference type="NCBI Taxonomy" id="2923364"/>
    <lineage>
        <taxon>Bacteria</taxon>
        <taxon>Bacillati</taxon>
        <taxon>Bacillota</taxon>
        <taxon>Bacilli</taxon>
        <taxon>Lactobacillales</taxon>
        <taxon>Lactobacillaceae</taxon>
        <taxon>Apilactobacillus</taxon>
    </lineage>
</organism>
<reference evidence="1 2" key="1">
    <citation type="journal article" date="2022" name="Int. J. Syst. Evol. Microbiol.">
        <title>Apilactobacillus apisilvae sp. nov., Nicolia spurrieriana gen. nov. sp. nov., Bombilactobacillus folatiphilus sp. nov. and Bombilactobacillus thymidiniphilus sp. nov., four new lactic acid bacterial isolates from stingless bees Tetragonula carbonaria and Austroplebeia australis.</title>
        <authorList>
            <person name="Oliphant S.A."/>
            <person name="Watson-Haigh N.S."/>
            <person name="Sumby K.M."/>
            <person name="Gardner J."/>
            <person name="Groom S."/>
            <person name="Jiranek V."/>
        </authorList>
    </citation>
    <scope>NUCLEOTIDE SEQUENCE [LARGE SCALE GENOMIC DNA]</scope>
    <source>
        <strain evidence="1 2">SG5_A10</strain>
    </source>
</reference>
<dbReference type="EMBL" id="CP093362">
    <property type="protein sequence ID" value="UQS85104.1"/>
    <property type="molecule type" value="Genomic_DNA"/>
</dbReference>
<keyword evidence="2" id="KW-1185">Reference proteome</keyword>
<protein>
    <submittedName>
        <fullName evidence="1">CdaR family protein</fullName>
    </submittedName>
</protein>
<dbReference type="Gene3D" id="2.170.120.30">
    <property type="match status" value="1"/>
</dbReference>
<sequence length="320" mass="35375">MKRFDNPWFFRLISLTFAILLFVYVNQNKFFGNSNDTTDSSITQLTATKDSTLSLPLQLNFDNNKYFVTGYPEKVSVKISGPAALVTTTVNTQNFKVYADLSRLGVGHHKVRIYQDGLNDELKYKVNPAYINVNIQPRRSTEFPVDIKYDNSNIADGYRAGKAVLGNDKVKATGAENEINKIDKVVAQLSIPQGTNKTVNASVILEALDSKGKIVNVILTPSTTSVNLPISSSNNKTVPIDLRTENSSSAKKYTLSSDTKKVKVFGSSKELNDINSVKAYVDVSSINKEKNVNVQLDKNLNHVSGFDPDNIKVNIKAQAR</sequence>